<evidence type="ECO:0000256" key="1">
    <source>
        <dbReference type="SAM" id="MobiDB-lite"/>
    </source>
</evidence>
<gene>
    <name evidence="3" type="ORF">IPP15_13120</name>
</gene>
<dbReference type="Pfam" id="PF00753">
    <property type="entry name" value="Lactamase_B"/>
    <property type="match status" value="1"/>
</dbReference>
<feature type="region of interest" description="Disordered" evidence="1">
    <location>
        <begin position="102"/>
        <end position="121"/>
    </location>
</feature>
<evidence type="ECO:0000259" key="2">
    <source>
        <dbReference type="Pfam" id="PF00753"/>
    </source>
</evidence>
<comment type="caution">
    <text evidence="3">The sequence shown here is derived from an EMBL/GenBank/DDBJ whole genome shotgun (WGS) entry which is preliminary data.</text>
</comment>
<dbReference type="Gene3D" id="3.60.15.10">
    <property type="entry name" value="Ribonuclease Z/Hydroxyacylglutathione hydrolase-like"/>
    <property type="match status" value="1"/>
</dbReference>
<sequence length="408" mass="45936">MISIEMFPAGNGDTILLGLDDTYILIDGGYTSTYRDHLKPRLAELSRAGKRLSKFVVTHIDADHITGAMSFIEENGNARNPAIIPIDEVWFNSYRHLQFKEKEHGTLEKEPPQLGPRAKKSIEADAGDSYVSFDQGSSLGSLLLQNEYAWNTSFNGKAVKTDAPTPLKMGDEVLFTILGPTTDALDKLGDDWRKSLMKLYDGKINDDSFFDDAFEGMTLAAHQAETNKKLTSTEKLVAGGRDWIQAESILWKTEDSSLPNGSSITFLIEYKGKKITFPGDAIPSHVLPLIKNNFEEGGKPFSVDVLKVAHHGAWPNNNPELFDHIQAQYYLISTNGFRHRHPHLSTLASIIQSNGNPSQKNIVFNYRQRNRFQHIDIEEIKNKYNFKCFWPDVDEFGQGKDGYYLLTI</sequence>
<dbReference type="EMBL" id="JADKGY010000016">
    <property type="protein sequence ID" value="MBK9983316.1"/>
    <property type="molecule type" value="Genomic_DNA"/>
</dbReference>
<proteinExistence type="predicted"/>
<dbReference type="SUPFAM" id="SSF56281">
    <property type="entry name" value="Metallo-hydrolase/oxidoreductase"/>
    <property type="match status" value="1"/>
</dbReference>
<dbReference type="AlphaFoldDB" id="A0A9D7SW99"/>
<reference evidence="3 4" key="1">
    <citation type="submission" date="2020-10" db="EMBL/GenBank/DDBJ databases">
        <title>Connecting structure to function with the recovery of over 1000 high-quality activated sludge metagenome-assembled genomes encoding full-length rRNA genes using long-read sequencing.</title>
        <authorList>
            <person name="Singleton C.M."/>
            <person name="Petriglieri F."/>
            <person name="Kristensen J.M."/>
            <person name="Kirkegaard R.H."/>
            <person name="Michaelsen T.Y."/>
            <person name="Andersen M.H."/>
            <person name="Karst S.M."/>
            <person name="Dueholm M.S."/>
            <person name="Nielsen P.H."/>
            <person name="Albertsen M."/>
        </authorList>
    </citation>
    <scope>NUCLEOTIDE SEQUENCE [LARGE SCALE GENOMIC DNA]</scope>
    <source>
        <strain evidence="3">Ribe_18-Q3-R11-54_MAXAC.273</strain>
    </source>
</reference>
<evidence type="ECO:0000313" key="3">
    <source>
        <dbReference type="EMBL" id="MBK9983316.1"/>
    </source>
</evidence>
<evidence type="ECO:0000313" key="4">
    <source>
        <dbReference type="Proteomes" id="UP000808337"/>
    </source>
</evidence>
<name>A0A9D7SW99_9BACT</name>
<dbReference type="InterPro" id="IPR001279">
    <property type="entry name" value="Metallo-B-lactamas"/>
</dbReference>
<accession>A0A9D7SW99</accession>
<dbReference type="Proteomes" id="UP000808337">
    <property type="component" value="Unassembled WGS sequence"/>
</dbReference>
<dbReference type="PANTHER" id="PTHR30619">
    <property type="entry name" value="DNA INTERNALIZATION/COMPETENCE PROTEIN COMEC/REC2"/>
    <property type="match status" value="1"/>
</dbReference>
<feature type="domain" description="Metallo-beta-lactamase" evidence="2">
    <location>
        <begin position="10"/>
        <end position="77"/>
    </location>
</feature>
<dbReference type="PANTHER" id="PTHR30619:SF1">
    <property type="entry name" value="RECOMBINATION PROTEIN 2"/>
    <property type="match status" value="1"/>
</dbReference>
<protein>
    <submittedName>
        <fullName evidence="3">MBL fold metallo-hydrolase</fullName>
    </submittedName>
</protein>
<dbReference type="InterPro" id="IPR036866">
    <property type="entry name" value="RibonucZ/Hydroxyglut_hydro"/>
</dbReference>
<organism evidence="3 4">
    <name type="scientific">Candidatus Opimibacter skivensis</name>
    <dbReference type="NCBI Taxonomy" id="2982028"/>
    <lineage>
        <taxon>Bacteria</taxon>
        <taxon>Pseudomonadati</taxon>
        <taxon>Bacteroidota</taxon>
        <taxon>Saprospiria</taxon>
        <taxon>Saprospirales</taxon>
        <taxon>Saprospiraceae</taxon>
        <taxon>Candidatus Opimibacter</taxon>
    </lineage>
</organism>
<feature type="compositionally biased region" description="Basic and acidic residues" evidence="1">
    <location>
        <begin position="102"/>
        <end position="111"/>
    </location>
</feature>
<dbReference type="InterPro" id="IPR052159">
    <property type="entry name" value="Competence_DNA_uptake"/>
</dbReference>